<dbReference type="Gene3D" id="1.10.357.140">
    <property type="entry name" value="UbiA prenyltransferase"/>
    <property type="match status" value="1"/>
</dbReference>
<feature type="transmembrane region" description="Helical" evidence="8">
    <location>
        <begin position="119"/>
        <end position="136"/>
    </location>
</feature>
<keyword evidence="7 8" id="KW-0472">Membrane</keyword>
<dbReference type="NCBIfam" id="TIGR01475">
    <property type="entry name" value="ubiA_other"/>
    <property type="match status" value="1"/>
</dbReference>
<proteinExistence type="inferred from homology"/>
<evidence type="ECO:0000256" key="3">
    <source>
        <dbReference type="ARBA" id="ARBA00005985"/>
    </source>
</evidence>
<evidence type="ECO:0000256" key="4">
    <source>
        <dbReference type="ARBA" id="ARBA00022679"/>
    </source>
</evidence>
<feature type="transmembrane region" description="Helical" evidence="8">
    <location>
        <begin position="183"/>
        <end position="203"/>
    </location>
</feature>
<keyword evidence="6 8" id="KW-1133">Transmembrane helix</keyword>
<accession>A0A075H6P9</accession>
<keyword evidence="5 8" id="KW-0812">Transmembrane</keyword>
<dbReference type="InterPro" id="IPR000537">
    <property type="entry name" value="UbiA_prenyltransferase"/>
</dbReference>
<dbReference type="GO" id="GO:0006744">
    <property type="term" value="P:ubiquinone biosynthetic process"/>
    <property type="evidence" value="ECO:0007669"/>
    <property type="project" value="TreeGrafter"/>
</dbReference>
<dbReference type="PANTHER" id="PTHR11048">
    <property type="entry name" value="PRENYLTRANSFERASES"/>
    <property type="match status" value="1"/>
</dbReference>
<dbReference type="InterPro" id="IPR044878">
    <property type="entry name" value="UbiA_sf"/>
</dbReference>
<feature type="transmembrane region" description="Helical" evidence="8">
    <location>
        <begin position="93"/>
        <end position="113"/>
    </location>
</feature>
<evidence type="ECO:0000256" key="8">
    <source>
        <dbReference type="SAM" id="Phobius"/>
    </source>
</evidence>
<feature type="transmembrane region" description="Helical" evidence="8">
    <location>
        <begin position="51"/>
        <end position="72"/>
    </location>
</feature>
<dbReference type="Pfam" id="PF01040">
    <property type="entry name" value="UbiA"/>
    <property type="match status" value="1"/>
</dbReference>
<dbReference type="InterPro" id="IPR006371">
    <property type="entry name" value="Polyprenyltransferase_UbiA-li"/>
</dbReference>
<dbReference type="EMBL" id="KF900937">
    <property type="protein sequence ID" value="AIF12106.1"/>
    <property type="molecule type" value="Genomic_DNA"/>
</dbReference>
<dbReference type="AlphaFoldDB" id="A0A075H6P9"/>
<evidence type="ECO:0000256" key="1">
    <source>
        <dbReference type="ARBA" id="ARBA00001946"/>
    </source>
</evidence>
<feature type="transmembrane region" description="Helical" evidence="8">
    <location>
        <begin position="286"/>
        <end position="304"/>
    </location>
</feature>
<dbReference type="GO" id="GO:0016765">
    <property type="term" value="F:transferase activity, transferring alkyl or aryl (other than methyl) groups"/>
    <property type="evidence" value="ECO:0007669"/>
    <property type="project" value="InterPro"/>
</dbReference>
<evidence type="ECO:0000256" key="5">
    <source>
        <dbReference type="ARBA" id="ARBA00022692"/>
    </source>
</evidence>
<name>A0A075H6P9_9EURY</name>
<dbReference type="GO" id="GO:0005886">
    <property type="term" value="C:plasma membrane"/>
    <property type="evidence" value="ECO:0007669"/>
    <property type="project" value="UniProtKB-SubCell"/>
</dbReference>
<comment type="cofactor">
    <cofactor evidence="1">
        <name>Mg(2+)</name>
        <dbReference type="ChEBI" id="CHEBI:18420"/>
    </cofactor>
</comment>
<sequence length="313" mass="35164">MGVKQILQFVKIEHTLFSLPFVLIGYILAYNQFMHDLPVSGFSPGWLRMDLIWILIAAVGARGLAMTLNRIIDRDVDAANPRTANRHLVSGNMSMQTAWTLSAIFLSMLLLGAWLLNEVALMMAWLPVLAFVIYPYTKRYTWLCHLWLGLCLGLAPAGAWVAIAADVHGWAAITGLHDGYTDLLWYPTIFFISLGVAFWITAFDINYARMDVESDRENGIHSFPSRFSEETTTRTSVQLTLVWFACFAISNPMDEIWFLGAAGLMAIVNIGVILLREKFADFQKMLFRVSMLTGWVLLVAIMTIEPSSDGLLD</sequence>
<dbReference type="Gene3D" id="1.20.120.1780">
    <property type="entry name" value="UbiA prenyltransferase"/>
    <property type="match status" value="1"/>
</dbReference>
<reference evidence="9" key="1">
    <citation type="journal article" date="2014" name="Genome Biol. Evol.">
        <title>Pangenome evidence for extensive interdomain horizontal transfer affecting lineage core and shell genes in uncultured planktonic thaumarchaeota and euryarchaeota.</title>
        <authorList>
            <person name="Deschamps P."/>
            <person name="Zivanovic Y."/>
            <person name="Moreira D."/>
            <person name="Rodriguez-Valera F."/>
            <person name="Lopez-Garcia P."/>
        </authorList>
    </citation>
    <scope>NUCLEOTIDE SEQUENCE</scope>
</reference>
<evidence type="ECO:0000256" key="2">
    <source>
        <dbReference type="ARBA" id="ARBA00004651"/>
    </source>
</evidence>
<gene>
    <name evidence="9" type="primary">ubiA</name>
</gene>
<dbReference type="CDD" id="cd13959">
    <property type="entry name" value="PT_UbiA_COQ2"/>
    <property type="match status" value="1"/>
</dbReference>
<comment type="subcellular location">
    <subcellularLocation>
        <location evidence="2">Cell membrane</location>
        <topology evidence="2">Multi-pass membrane protein</topology>
    </subcellularLocation>
</comment>
<organism evidence="9">
    <name type="scientific">uncultured marine group II/III euryarchaeote KM3_54_F07</name>
    <dbReference type="NCBI Taxonomy" id="1456461"/>
    <lineage>
        <taxon>Archaea</taxon>
        <taxon>Methanobacteriati</taxon>
        <taxon>Methanobacteriota</taxon>
        <taxon>environmental samples</taxon>
    </lineage>
</organism>
<keyword evidence="4 9" id="KW-0808">Transferase</keyword>
<protein>
    <submittedName>
        <fullName evidence="9">4-hydroxybenzoate polyprenyltransferase (UbiA)</fullName>
    </submittedName>
</protein>
<feature type="transmembrane region" description="Helical" evidence="8">
    <location>
        <begin position="256"/>
        <end position="274"/>
    </location>
</feature>
<feature type="transmembrane region" description="Helical" evidence="8">
    <location>
        <begin position="143"/>
        <end position="163"/>
    </location>
</feature>
<dbReference type="InterPro" id="IPR039653">
    <property type="entry name" value="Prenyltransferase"/>
</dbReference>
<comment type="similarity">
    <text evidence="3">Belongs to the UbiA prenyltransferase family.</text>
</comment>
<evidence type="ECO:0000256" key="6">
    <source>
        <dbReference type="ARBA" id="ARBA00022989"/>
    </source>
</evidence>
<feature type="transmembrane region" description="Helical" evidence="8">
    <location>
        <begin position="12"/>
        <end position="31"/>
    </location>
</feature>
<evidence type="ECO:0000313" key="9">
    <source>
        <dbReference type="EMBL" id="AIF12106.1"/>
    </source>
</evidence>
<evidence type="ECO:0000256" key="7">
    <source>
        <dbReference type="ARBA" id="ARBA00023136"/>
    </source>
</evidence>
<dbReference type="FunFam" id="1.10.357.140:FF:000008">
    <property type="entry name" value="4-hydroxybenzoate octaprenyltransferase"/>
    <property type="match status" value="1"/>
</dbReference>
<dbReference type="PANTHER" id="PTHR11048:SF28">
    <property type="entry name" value="4-HYDROXYBENZOATE POLYPRENYLTRANSFERASE, MITOCHONDRIAL"/>
    <property type="match status" value="1"/>
</dbReference>
<feature type="transmembrane region" description="Helical" evidence="8">
    <location>
        <begin position="231"/>
        <end position="250"/>
    </location>
</feature>